<dbReference type="InterPro" id="IPR001563">
    <property type="entry name" value="Peptidase_S10"/>
</dbReference>
<comment type="subcellular location">
    <subcellularLocation>
        <location evidence="2">Golgi apparatus</location>
        <location evidence="2">trans-Golgi network membrane</location>
        <topology evidence="2">Single-pass type I membrane protein</topology>
    </subcellularLocation>
</comment>
<reference evidence="17" key="1">
    <citation type="journal article" date="2018" name="Nat. Microbiol.">
        <title>Leveraging single-cell genomics to expand the fungal tree of life.</title>
        <authorList>
            <person name="Ahrendt S.R."/>
            <person name="Quandt C.A."/>
            <person name="Ciobanu D."/>
            <person name="Clum A."/>
            <person name="Salamov A."/>
            <person name="Andreopoulos B."/>
            <person name="Cheng J.F."/>
            <person name="Woyke T."/>
            <person name="Pelin A."/>
            <person name="Henrissat B."/>
            <person name="Reynolds N.K."/>
            <person name="Benny G.L."/>
            <person name="Smith M.E."/>
            <person name="James T.Y."/>
            <person name="Grigoriev I.V."/>
        </authorList>
    </citation>
    <scope>NUCLEOTIDE SEQUENCE [LARGE SCALE GENOMIC DNA]</scope>
    <source>
        <strain evidence="17">Baker2002</strain>
    </source>
</reference>
<keyword evidence="9 14" id="KW-0378">Hydrolase</keyword>
<keyword evidence="6 15" id="KW-0812">Transmembrane</keyword>
<evidence type="ECO:0000313" key="16">
    <source>
        <dbReference type="EMBL" id="RKP31007.1"/>
    </source>
</evidence>
<dbReference type="Gene3D" id="3.40.50.1820">
    <property type="entry name" value="alpha/beta hydrolase"/>
    <property type="match status" value="1"/>
</dbReference>
<evidence type="ECO:0000256" key="6">
    <source>
        <dbReference type="ARBA" id="ARBA00022692"/>
    </source>
</evidence>
<proteinExistence type="inferred from homology"/>
<keyword evidence="11" id="KW-0333">Golgi apparatus</keyword>
<comment type="similarity">
    <text evidence="3 14">Belongs to the peptidase S10 family.</text>
</comment>
<dbReference type="InterPro" id="IPR029058">
    <property type="entry name" value="AB_hydrolase_fold"/>
</dbReference>
<keyword evidence="5 14" id="KW-0645">Protease</keyword>
<dbReference type="Pfam" id="PF00450">
    <property type="entry name" value="Peptidase_S10"/>
    <property type="match status" value="1"/>
</dbReference>
<accession>A0A4P9ZDI0</accession>
<dbReference type="InterPro" id="IPR018202">
    <property type="entry name" value="Ser_caboxypep_ser_AS"/>
</dbReference>
<evidence type="ECO:0000256" key="14">
    <source>
        <dbReference type="RuleBase" id="RU361156"/>
    </source>
</evidence>
<gene>
    <name evidence="16" type="ORF">METBISCDRAFT_15040</name>
</gene>
<comment type="catalytic activity">
    <reaction evidence="1">
        <text>Preferential release of a C-terminal arginine or lysine residue.</text>
        <dbReference type="EC" id="3.4.16.6"/>
    </reaction>
</comment>
<dbReference type="EMBL" id="ML004448">
    <property type="protein sequence ID" value="RKP31007.1"/>
    <property type="molecule type" value="Genomic_DNA"/>
</dbReference>
<keyword evidence="4 14" id="KW-0121">Carboxypeptidase</keyword>
<dbReference type="SUPFAM" id="SSF53474">
    <property type="entry name" value="alpha/beta-Hydrolases"/>
    <property type="match status" value="1"/>
</dbReference>
<organism evidence="16 17">
    <name type="scientific">Metschnikowia bicuspidata</name>
    <dbReference type="NCBI Taxonomy" id="27322"/>
    <lineage>
        <taxon>Eukaryota</taxon>
        <taxon>Fungi</taxon>
        <taxon>Dikarya</taxon>
        <taxon>Ascomycota</taxon>
        <taxon>Saccharomycotina</taxon>
        <taxon>Pichiomycetes</taxon>
        <taxon>Metschnikowiaceae</taxon>
        <taxon>Metschnikowia</taxon>
    </lineage>
</organism>
<keyword evidence="10 15" id="KW-1133">Transmembrane helix</keyword>
<evidence type="ECO:0000256" key="3">
    <source>
        <dbReference type="ARBA" id="ARBA00009431"/>
    </source>
</evidence>
<dbReference type="PROSITE" id="PS00131">
    <property type="entry name" value="CARBOXYPEPT_SER_SER"/>
    <property type="match status" value="1"/>
</dbReference>
<evidence type="ECO:0000256" key="1">
    <source>
        <dbReference type="ARBA" id="ARBA00001003"/>
    </source>
</evidence>
<dbReference type="AlphaFoldDB" id="A0A4P9ZDI0"/>
<evidence type="ECO:0000256" key="13">
    <source>
        <dbReference type="ARBA" id="ARBA00023180"/>
    </source>
</evidence>
<dbReference type="PANTHER" id="PTHR11802:SF190">
    <property type="entry name" value="PHEROMONE-PROCESSING CARBOXYPEPTIDASE KEX1"/>
    <property type="match status" value="1"/>
</dbReference>
<evidence type="ECO:0000256" key="7">
    <source>
        <dbReference type="ARBA" id="ARBA00022703"/>
    </source>
</evidence>
<dbReference type="EC" id="3.4.16.-" evidence="14"/>
<dbReference type="PANTHER" id="PTHR11802">
    <property type="entry name" value="SERINE PROTEASE FAMILY S10 SERINE CARBOXYPEPTIDASE"/>
    <property type="match status" value="1"/>
</dbReference>
<evidence type="ECO:0000256" key="5">
    <source>
        <dbReference type="ARBA" id="ARBA00022670"/>
    </source>
</evidence>
<sequence>MWLFVLLYAASASANPIRLARDALLQIRGQTAQDFLVTSLPGLSKNFPLAELPVMHAGQLLLDAEKNSHYFFWKFADANKNPLAANKTIFWFNGGPGCLSMDGALMESGPLRVNKNSEVDYNEGSWHKLADVVYVDQPAGTGFSYGITYDSNMDEVQEHFVNFLHRYYEVFPEDTSNEIILAGESYAGQYIPYFGSALLLRNDAIDAGDQVGAKWNLRGLMIGNGAISGDEQSLSYVPFLRSVGLLNESHPSWPELLRLHEQCQNNINKAKAEGKVLSGDSTCDNILQRFLKITRDTLGDKSRECVNIYDYTLRDAYPACGMNWPPPLSNVYEFLANPNVRSSINVHNNQAWKECNRLVHSVLEQGQPTPLVTLLPGLLERIEVLLFWGLQDIICNYMGGELMVRNLEWGGQRGYTDTAAEHDWFDGTQLAGTYRTDRNLMFVNVKNASHMVAFDQPTISRALVNLFMHRFEVDNAAEKPAIVTKGLFGVIDKAAESTTVPPLPKLAELDAGSDRGLWTSQVVRMIELVVIVVVIWALCALYSRYYSKPVSIIRTSSSIPPSKKKTVQWADDLENEIGDLPATREGFTSKAYNLLRKPEPRGSYAPEEDIELERLLGDPASDKPECGK</sequence>
<evidence type="ECO:0000256" key="8">
    <source>
        <dbReference type="ARBA" id="ARBA00022729"/>
    </source>
</evidence>
<keyword evidence="13" id="KW-0325">Glycoprotein</keyword>
<dbReference type="GO" id="GO:0006915">
    <property type="term" value="P:apoptotic process"/>
    <property type="evidence" value="ECO:0007669"/>
    <property type="project" value="UniProtKB-KW"/>
</dbReference>
<dbReference type="OrthoDB" id="443318at2759"/>
<dbReference type="Proteomes" id="UP000268321">
    <property type="component" value="Unassembled WGS sequence"/>
</dbReference>
<evidence type="ECO:0000256" key="2">
    <source>
        <dbReference type="ARBA" id="ARBA00004393"/>
    </source>
</evidence>
<evidence type="ECO:0000256" key="12">
    <source>
        <dbReference type="ARBA" id="ARBA00023136"/>
    </source>
</evidence>
<keyword evidence="7" id="KW-0053">Apoptosis</keyword>
<dbReference type="GO" id="GO:0005802">
    <property type="term" value="C:trans-Golgi network"/>
    <property type="evidence" value="ECO:0007669"/>
    <property type="project" value="TreeGrafter"/>
</dbReference>
<dbReference type="GO" id="GO:0006508">
    <property type="term" value="P:proteolysis"/>
    <property type="evidence" value="ECO:0007669"/>
    <property type="project" value="UniProtKB-KW"/>
</dbReference>
<evidence type="ECO:0000256" key="10">
    <source>
        <dbReference type="ARBA" id="ARBA00022989"/>
    </source>
</evidence>
<name>A0A4P9ZDI0_9ASCO</name>
<evidence type="ECO:0000256" key="9">
    <source>
        <dbReference type="ARBA" id="ARBA00022801"/>
    </source>
</evidence>
<keyword evidence="8" id="KW-0732">Signal</keyword>
<evidence type="ECO:0000256" key="11">
    <source>
        <dbReference type="ARBA" id="ARBA00023034"/>
    </source>
</evidence>
<dbReference type="PRINTS" id="PR00724">
    <property type="entry name" value="CRBOXYPTASEC"/>
</dbReference>
<keyword evidence="12 15" id="KW-0472">Membrane</keyword>
<dbReference type="GO" id="GO:0004185">
    <property type="term" value="F:serine-type carboxypeptidase activity"/>
    <property type="evidence" value="ECO:0007669"/>
    <property type="project" value="UniProtKB-UniRule"/>
</dbReference>
<feature type="transmembrane region" description="Helical" evidence="15">
    <location>
        <begin position="522"/>
        <end position="542"/>
    </location>
</feature>
<protein>
    <recommendedName>
        <fullName evidence="14">Carboxypeptidase</fullName>
        <ecNumber evidence="14">3.4.16.-</ecNumber>
    </recommendedName>
</protein>
<evidence type="ECO:0000256" key="4">
    <source>
        <dbReference type="ARBA" id="ARBA00022645"/>
    </source>
</evidence>
<evidence type="ECO:0000256" key="15">
    <source>
        <dbReference type="SAM" id="Phobius"/>
    </source>
</evidence>
<keyword evidence="17" id="KW-1185">Reference proteome</keyword>
<evidence type="ECO:0000313" key="17">
    <source>
        <dbReference type="Proteomes" id="UP000268321"/>
    </source>
</evidence>